<proteinExistence type="predicted"/>
<dbReference type="EMBL" id="AP017313">
    <property type="protein sequence ID" value="BAU53020.1"/>
    <property type="molecule type" value="Genomic_DNA"/>
</dbReference>
<dbReference type="RefSeq" id="WP_096350281.1">
    <property type="nucleotide sequence ID" value="NZ_AP017313.1"/>
</dbReference>
<evidence type="ECO:0000313" key="1">
    <source>
        <dbReference type="EMBL" id="BAU53020.1"/>
    </source>
</evidence>
<evidence type="ECO:0000313" key="2">
    <source>
        <dbReference type="Proteomes" id="UP000218263"/>
    </source>
</evidence>
<gene>
    <name evidence="1" type="ORF">MgSA37_01187</name>
</gene>
<dbReference type="OrthoDB" id="102112at2"/>
<organism evidence="1 2">
    <name type="scientific">Mucilaginibacter gotjawali</name>
    <dbReference type="NCBI Taxonomy" id="1550579"/>
    <lineage>
        <taxon>Bacteria</taxon>
        <taxon>Pseudomonadati</taxon>
        <taxon>Bacteroidota</taxon>
        <taxon>Sphingobacteriia</taxon>
        <taxon>Sphingobacteriales</taxon>
        <taxon>Sphingobacteriaceae</taxon>
        <taxon>Mucilaginibacter</taxon>
    </lineage>
</organism>
<sequence>MANITAEPLQWSTTQKVAFRFFLLFFLLFIFFDPNGVIPFTDDLFNYYIRPFHSLIPWLAKHILHLAKPITIFTNGSGDTTYDYVTILFLTFVSGLATMVWSITGRNTSHYNKLLYWLTVVIRYYVAITMVTYGSIKVIKLQFPVPSLSKLVEPMGNMSPMGLAWSYLGLSTGFNYFAGCAELACGMLLFFRKTTTLGAIIGLVVAGNIMAINYCFDVPVKILSTFLVLMCIFLLVKDHIRLINFFFRNREALPANLSPHRFKTRWKNITLCVIKYAAVIYVVIGNLYSAYSAGKQYGDKAKRPPLYGLYKVDYFVKNKDTLPPLTTDTLRWSKFIVSLYDGYAQISYMNDSLKNVAIKPDTVKHQVVFNTYTDTLHKFKFTYTIQKPGVLVLAGKWKQDSLHIRLRRYNENDFLLLKRGFHWVNEYPLNR</sequence>
<keyword evidence="2" id="KW-1185">Reference proteome</keyword>
<accession>A0A110B1X3</accession>
<name>A0A110B1X3_9SPHI</name>
<dbReference type="KEGG" id="mgot:MgSA37_01187"/>
<dbReference type="Proteomes" id="UP000218263">
    <property type="component" value="Chromosome"/>
</dbReference>
<dbReference type="AlphaFoldDB" id="A0A110B1X3"/>
<reference evidence="1 2" key="1">
    <citation type="submission" date="2015-12" db="EMBL/GenBank/DDBJ databases">
        <title>Genome sequence of Mucilaginibacter gotjawali.</title>
        <authorList>
            <person name="Lee J.S."/>
            <person name="Lee K.C."/>
            <person name="Kim K.K."/>
            <person name="Lee B.W."/>
        </authorList>
    </citation>
    <scope>NUCLEOTIDE SEQUENCE [LARGE SCALE GENOMIC DNA]</scope>
    <source>
        <strain evidence="1 2">SA3-7</strain>
    </source>
</reference>
<protein>
    <submittedName>
        <fullName evidence="1">Uncharacterized protein</fullName>
    </submittedName>
</protein>